<dbReference type="RefSeq" id="XP_009691738.1">
    <property type="nucleotide sequence ID" value="XM_009693443.1"/>
</dbReference>
<gene>
    <name evidence="1" type="ORF">TOT_030000698</name>
</gene>
<accession>J4CDN2</accession>
<keyword evidence="2" id="KW-1185">Reference proteome</keyword>
<dbReference type="KEGG" id="tot:TOT_030000698"/>
<dbReference type="AlphaFoldDB" id="J4CDN2"/>
<dbReference type="Proteomes" id="UP000003786">
    <property type="component" value="Chromosome 3"/>
</dbReference>
<reference evidence="1 2" key="1">
    <citation type="journal article" date="2012" name="MBio">
        <title>Comparative genome analysis of three eukaryotic parasites with differing abilities to transform leukocytes reveals key mediators of Theileria-induced leukocyte transformation.</title>
        <authorList>
            <person name="Hayashida K."/>
            <person name="Hara Y."/>
            <person name="Abe T."/>
            <person name="Yamasaki C."/>
            <person name="Toyoda A."/>
            <person name="Kosuge T."/>
            <person name="Suzuki Y."/>
            <person name="Sato Y."/>
            <person name="Kawashima S."/>
            <person name="Katayama T."/>
            <person name="Wakaguri H."/>
            <person name="Inoue N."/>
            <person name="Homma K."/>
            <person name="Tada-Umezaki M."/>
            <person name="Yagi Y."/>
            <person name="Fujii Y."/>
            <person name="Habara T."/>
            <person name="Kanehisa M."/>
            <person name="Watanabe H."/>
            <person name="Ito K."/>
            <person name="Gojobori T."/>
            <person name="Sugawara H."/>
            <person name="Imanishi T."/>
            <person name="Weir W."/>
            <person name="Gardner M."/>
            <person name="Pain A."/>
            <person name="Shiels B."/>
            <person name="Hattori M."/>
            <person name="Nene V."/>
            <person name="Sugimoto C."/>
        </authorList>
    </citation>
    <scope>NUCLEOTIDE SEQUENCE [LARGE SCALE GENOMIC DNA]</scope>
    <source>
        <strain evidence="1 2">Shintoku</strain>
    </source>
</reference>
<dbReference type="GeneID" id="20715857"/>
<proteinExistence type="predicted"/>
<organism evidence="1 2">
    <name type="scientific">Theileria orientalis strain Shintoku</name>
    <dbReference type="NCBI Taxonomy" id="869250"/>
    <lineage>
        <taxon>Eukaryota</taxon>
        <taxon>Sar</taxon>
        <taxon>Alveolata</taxon>
        <taxon>Apicomplexa</taxon>
        <taxon>Aconoidasida</taxon>
        <taxon>Piroplasmida</taxon>
        <taxon>Theileriidae</taxon>
        <taxon>Theileria</taxon>
    </lineage>
</organism>
<dbReference type="VEuPathDB" id="PiroplasmaDB:TOT_030000698"/>
<dbReference type="EMBL" id="AP011948">
    <property type="protein sequence ID" value="BAM41437.1"/>
    <property type="molecule type" value="Genomic_DNA"/>
</dbReference>
<evidence type="ECO:0000313" key="1">
    <source>
        <dbReference type="EMBL" id="BAM41437.1"/>
    </source>
</evidence>
<name>J4CDN2_THEOR</name>
<evidence type="ECO:0000313" key="2">
    <source>
        <dbReference type="Proteomes" id="UP000003786"/>
    </source>
</evidence>
<protein>
    <submittedName>
        <fullName evidence="1">Uncharacterized protein</fullName>
    </submittedName>
</protein>
<sequence length="76" mass="9133">MINDKNTIYCVVDIRKYKKDINEYTRLKPRAKDGCNEVNNREIRLIVIESLKFRDNVDNFDSIEPMKLRILQFEVP</sequence>